<evidence type="ECO:0000259" key="5">
    <source>
        <dbReference type="Pfam" id="PF02441"/>
    </source>
</evidence>
<feature type="domain" description="DNA/pantothenate metabolism flavoprotein C-terminal" evidence="6">
    <location>
        <begin position="203"/>
        <end position="412"/>
    </location>
</feature>
<comment type="catalytic activity">
    <reaction evidence="3 4">
        <text>(R)-4'-phosphopantothenate + L-cysteine + CTP = N-[(R)-4-phosphopantothenoyl]-L-cysteine + CMP + diphosphate + H(+)</text>
        <dbReference type="Rhea" id="RHEA:19397"/>
        <dbReference type="ChEBI" id="CHEBI:10986"/>
        <dbReference type="ChEBI" id="CHEBI:15378"/>
        <dbReference type="ChEBI" id="CHEBI:33019"/>
        <dbReference type="ChEBI" id="CHEBI:35235"/>
        <dbReference type="ChEBI" id="CHEBI:37563"/>
        <dbReference type="ChEBI" id="CHEBI:59458"/>
        <dbReference type="ChEBI" id="CHEBI:60377"/>
        <dbReference type="EC" id="6.3.2.5"/>
    </reaction>
</comment>
<dbReference type="Pfam" id="PF04127">
    <property type="entry name" value="DFP"/>
    <property type="match status" value="1"/>
</dbReference>
<comment type="function">
    <text evidence="4">Catalyzes two steps in the biosynthesis of coenzyme A. In the first step cysteine is conjugated to 4'-phosphopantothenate to form 4-phosphopantothenoylcysteine, in the latter compound is decarboxylated to form 4'-phosphopantotheine.</text>
</comment>
<proteinExistence type="inferred from homology"/>
<keyword evidence="3" id="KW-0511">Multifunctional enzyme</keyword>
<dbReference type="GO" id="GO:0071513">
    <property type="term" value="C:phosphopantothenoylcysteine decarboxylase complex"/>
    <property type="evidence" value="ECO:0007669"/>
    <property type="project" value="TreeGrafter"/>
</dbReference>
<accession>A0A2G6KEZ3</accession>
<feature type="domain" description="Flavoprotein" evidence="5">
    <location>
        <begin position="25"/>
        <end position="194"/>
    </location>
</feature>
<evidence type="ECO:0000256" key="3">
    <source>
        <dbReference type="HAMAP-Rule" id="MF_02225"/>
    </source>
</evidence>
<dbReference type="EMBL" id="PDSL01000023">
    <property type="protein sequence ID" value="PIE33960.1"/>
    <property type="molecule type" value="Genomic_DNA"/>
</dbReference>
<keyword evidence="3" id="KW-0460">Magnesium</keyword>
<keyword evidence="3 4" id="KW-0288">FMN</keyword>
<evidence type="ECO:0000256" key="1">
    <source>
        <dbReference type="ARBA" id="ARBA00022793"/>
    </source>
</evidence>
<comment type="similarity">
    <text evidence="3 4">In the C-terminal section; belongs to the PPC synthetase family.</text>
</comment>
<evidence type="ECO:0000256" key="4">
    <source>
        <dbReference type="RuleBase" id="RU364078"/>
    </source>
</evidence>
<feature type="binding site" evidence="3">
    <location>
        <position position="305"/>
    </location>
    <ligand>
        <name>CTP</name>
        <dbReference type="ChEBI" id="CHEBI:37563"/>
    </ligand>
</feature>
<comment type="pathway">
    <text evidence="3 4">Cofactor biosynthesis; coenzyme A biosynthesis; CoA from (R)-pantothenate: step 2/5.</text>
</comment>
<dbReference type="GO" id="GO:0010181">
    <property type="term" value="F:FMN binding"/>
    <property type="evidence" value="ECO:0007669"/>
    <property type="project" value="UniProtKB-UniRule"/>
</dbReference>
<dbReference type="GO" id="GO:0004632">
    <property type="term" value="F:phosphopantothenate--cysteine ligase activity"/>
    <property type="evidence" value="ECO:0007669"/>
    <property type="project" value="UniProtKB-UniRule"/>
</dbReference>
<dbReference type="EC" id="6.3.2.5" evidence="3"/>
<gene>
    <name evidence="3 7" type="primary">coaBC</name>
    <name evidence="7" type="ORF">CSA55_01460</name>
</gene>
<keyword evidence="1 3" id="KW-0210">Decarboxylase</keyword>
<dbReference type="InterPro" id="IPR036551">
    <property type="entry name" value="Flavin_trans-like"/>
</dbReference>
<sequence>MLLSRLTTRLTNQPTTKFSVVLAGKRIVLGVTGGIAAYKAIEISRRLVDAGAHVIPVMTEAAQRFVGPTTLSALASEPVRTRLWDDPDTPIPHTKLGQSADLVVVAPATARVIAAYRMGLATDLLTNVLLATAAPVMICPAMHTEMWDNPAVVDNIAVLRQRGVHIVEPTIGRLAGGDQGAGRLADPAAIVAAIDGVFHDDDLDGVKIVISAGGTREPIDAVRVIANRSSGKQGYALAAAAAARGAEVTLVSTVDLPVPAGVEVIGVDTAAEMKAVIEPLAAQSQVVIMAAAVADFRPQAASAHKLKKRDGIPDIVLEPTPDIVSELAAHKPEGQIVVGFAAETDDLEANARHKLVTKGLDMIVANDVNAPLTGFGFDTNAVTIYSVDDAPVHIALTSKRDVAEAVLDRVADRLGR</sequence>
<dbReference type="InterPro" id="IPR035929">
    <property type="entry name" value="CoaB-like_sf"/>
</dbReference>
<feature type="region of interest" description="Phosphopantothenate--cysteine ligase" evidence="3">
    <location>
        <begin position="208"/>
        <end position="416"/>
    </location>
</feature>
<comment type="function">
    <text evidence="3">Catalyzes two sequential steps in the biosynthesis of coenzyme A. In the first step cysteine is conjugated to 4'-phosphopantothenate to form 4-phosphopantothenoylcysteine. In the second step the latter compound is decarboxylated to form 4'-phosphopantotheine.</text>
</comment>
<dbReference type="SUPFAM" id="SSF52507">
    <property type="entry name" value="Homo-oligomeric flavin-containing Cys decarboxylases, HFCD"/>
    <property type="match status" value="1"/>
</dbReference>
<dbReference type="HAMAP" id="MF_02225">
    <property type="entry name" value="CoaBC"/>
    <property type="match status" value="1"/>
</dbReference>
<dbReference type="Proteomes" id="UP000230914">
    <property type="component" value="Unassembled WGS sequence"/>
</dbReference>
<comment type="cofactor">
    <cofactor evidence="3">
        <name>Mg(2+)</name>
        <dbReference type="ChEBI" id="CHEBI:18420"/>
    </cofactor>
</comment>
<dbReference type="SUPFAM" id="SSF102645">
    <property type="entry name" value="CoaB-like"/>
    <property type="match status" value="1"/>
</dbReference>
<evidence type="ECO:0000313" key="7">
    <source>
        <dbReference type="EMBL" id="PIE33960.1"/>
    </source>
</evidence>
<comment type="catalytic activity">
    <reaction evidence="3 4">
        <text>N-[(R)-4-phosphopantothenoyl]-L-cysteine + H(+) = (R)-4'-phosphopantetheine + CO2</text>
        <dbReference type="Rhea" id="RHEA:16793"/>
        <dbReference type="ChEBI" id="CHEBI:15378"/>
        <dbReference type="ChEBI" id="CHEBI:16526"/>
        <dbReference type="ChEBI" id="CHEBI:59458"/>
        <dbReference type="ChEBI" id="CHEBI:61723"/>
        <dbReference type="EC" id="4.1.1.36"/>
    </reaction>
</comment>
<dbReference type="PANTHER" id="PTHR14359">
    <property type="entry name" value="HOMO-OLIGOMERIC FLAVIN CONTAINING CYS DECARBOXYLASE FAMILY"/>
    <property type="match status" value="1"/>
</dbReference>
<dbReference type="PANTHER" id="PTHR14359:SF6">
    <property type="entry name" value="PHOSPHOPANTOTHENOYLCYSTEINE DECARBOXYLASE"/>
    <property type="match status" value="1"/>
</dbReference>
<dbReference type="GO" id="GO:0015941">
    <property type="term" value="P:pantothenate catabolic process"/>
    <property type="evidence" value="ECO:0007669"/>
    <property type="project" value="InterPro"/>
</dbReference>
<feature type="binding site" evidence="3">
    <location>
        <position position="340"/>
    </location>
    <ligand>
        <name>CTP</name>
        <dbReference type="ChEBI" id="CHEBI:37563"/>
    </ligand>
</feature>
<evidence type="ECO:0000259" key="6">
    <source>
        <dbReference type="Pfam" id="PF04127"/>
    </source>
</evidence>
<dbReference type="Pfam" id="PF02441">
    <property type="entry name" value="Flavoprotein"/>
    <property type="match status" value="1"/>
</dbReference>
<dbReference type="AlphaFoldDB" id="A0A2G6KEZ3"/>
<keyword evidence="3 4" id="KW-0285">Flavoprotein</keyword>
<dbReference type="GO" id="GO:0015937">
    <property type="term" value="P:coenzyme A biosynthetic process"/>
    <property type="evidence" value="ECO:0007669"/>
    <property type="project" value="UniProtKB-UniRule"/>
</dbReference>
<comment type="similarity">
    <text evidence="3 4">In the N-terminal section; belongs to the HFCD (homo-oligomeric flavin containing Cys decarboxylase) superfamily.</text>
</comment>
<comment type="caution">
    <text evidence="7">The sequence shown here is derived from an EMBL/GenBank/DDBJ whole genome shotgun (WGS) entry which is preliminary data.</text>
</comment>
<feature type="binding site" evidence="3">
    <location>
        <position position="354"/>
    </location>
    <ligand>
        <name>CTP</name>
        <dbReference type="ChEBI" id="CHEBI:37563"/>
    </ligand>
</feature>
<reference evidence="7 8" key="1">
    <citation type="submission" date="2017-10" db="EMBL/GenBank/DDBJ databases">
        <title>Novel microbial diversity and functional potential in the marine mammal oral microbiome.</title>
        <authorList>
            <person name="Dudek N.K."/>
            <person name="Sun C.L."/>
            <person name="Burstein D."/>
            <person name="Kantor R.S."/>
            <person name="Aliaga Goltsman D.S."/>
            <person name="Bik E.M."/>
            <person name="Thomas B.C."/>
            <person name="Banfield J.F."/>
            <person name="Relman D.A."/>
        </authorList>
    </citation>
    <scope>NUCLEOTIDE SEQUENCE [LARGE SCALE GENOMIC DNA]</scope>
    <source>
        <strain evidence="7">DOLJORAL78_61_10</strain>
    </source>
</reference>
<dbReference type="Gene3D" id="3.40.50.10300">
    <property type="entry name" value="CoaB-like"/>
    <property type="match status" value="1"/>
</dbReference>
<feature type="binding site" evidence="3">
    <location>
        <begin position="321"/>
        <end position="324"/>
    </location>
    <ligand>
        <name>CTP</name>
        <dbReference type="ChEBI" id="CHEBI:37563"/>
    </ligand>
</feature>
<dbReference type="GO" id="GO:0046872">
    <property type="term" value="F:metal ion binding"/>
    <property type="evidence" value="ECO:0007669"/>
    <property type="project" value="UniProtKB-KW"/>
</dbReference>
<dbReference type="InterPro" id="IPR007085">
    <property type="entry name" value="DNA/pantothenate-metab_flavo_C"/>
</dbReference>
<dbReference type="EC" id="4.1.1.36" evidence="3"/>
<comment type="cofactor">
    <cofactor evidence="3">
        <name>FMN</name>
        <dbReference type="ChEBI" id="CHEBI:58210"/>
    </cofactor>
    <text evidence="3">Binds 1 FMN per subunit.</text>
</comment>
<name>A0A2G6KEZ3_9ACTN</name>
<keyword evidence="3 4" id="KW-0436">Ligase</keyword>
<dbReference type="InterPro" id="IPR003382">
    <property type="entry name" value="Flavoprotein"/>
</dbReference>
<dbReference type="UniPathway" id="UPA00241">
    <property type="reaction ID" value="UER00353"/>
</dbReference>
<comment type="pathway">
    <text evidence="3 4">Cofactor biosynthesis; coenzyme A biosynthesis; CoA from (R)-pantothenate: step 3/5.</text>
</comment>
<keyword evidence="3" id="KW-0479">Metal-binding</keyword>
<evidence type="ECO:0000313" key="8">
    <source>
        <dbReference type="Proteomes" id="UP000230914"/>
    </source>
</evidence>
<feature type="binding site" evidence="3">
    <location>
        <position position="358"/>
    </location>
    <ligand>
        <name>CTP</name>
        <dbReference type="ChEBI" id="CHEBI:37563"/>
    </ligand>
</feature>
<evidence type="ECO:0000256" key="2">
    <source>
        <dbReference type="ARBA" id="ARBA00023239"/>
    </source>
</evidence>
<keyword evidence="2 3" id="KW-0456">Lyase</keyword>
<dbReference type="InterPro" id="IPR005252">
    <property type="entry name" value="CoaBC"/>
</dbReference>
<dbReference type="NCBIfam" id="TIGR00521">
    <property type="entry name" value="coaBC_dfp"/>
    <property type="match status" value="1"/>
</dbReference>
<dbReference type="Gene3D" id="3.40.50.1950">
    <property type="entry name" value="Flavin prenyltransferase-like"/>
    <property type="match status" value="1"/>
</dbReference>
<comment type="caution">
    <text evidence="3">Lacks conserved residue(s) required for the propagation of feature annotation.</text>
</comment>
<feature type="region of interest" description="Phosphopantothenoylcysteine decarboxylase" evidence="3">
    <location>
        <begin position="1"/>
        <end position="207"/>
    </location>
</feature>
<organism evidence="7 8">
    <name type="scientific">Ilumatobacter coccineus</name>
    <dbReference type="NCBI Taxonomy" id="467094"/>
    <lineage>
        <taxon>Bacteria</taxon>
        <taxon>Bacillati</taxon>
        <taxon>Actinomycetota</taxon>
        <taxon>Acidimicrobiia</taxon>
        <taxon>Acidimicrobiales</taxon>
        <taxon>Ilumatobacteraceae</taxon>
        <taxon>Ilumatobacter</taxon>
    </lineage>
</organism>
<dbReference type="GO" id="GO:0004633">
    <property type="term" value="F:phosphopantothenoylcysteine decarboxylase activity"/>
    <property type="evidence" value="ECO:0007669"/>
    <property type="project" value="UniProtKB-UniRule"/>
</dbReference>
<protein>
    <recommendedName>
        <fullName evidence="3">Coenzyme A biosynthesis bifunctional protein CoaBC</fullName>
    </recommendedName>
    <alternativeName>
        <fullName evidence="3">DNA/pantothenate metabolism flavoprotein</fullName>
    </alternativeName>
    <alternativeName>
        <fullName evidence="3">Phosphopantothenoylcysteine synthetase/decarboxylase</fullName>
        <shortName evidence="3">PPCS-PPCDC</shortName>
    </alternativeName>
    <domain>
        <recommendedName>
            <fullName evidence="3">Phosphopantothenoylcysteine decarboxylase</fullName>
            <shortName evidence="3">PPC decarboxylase</shortName>
            <shortName evidence="3">PPC-DC</shortName>
            <ecNumber evidence="3">4.1.1.36</ecNumber>
        </recommendedName>
        <alternativeName>
            <fullName evidence="3">CoaC</fullName>
        </alternativeName>
    </domain>
    <domain>
        <recommendedName>
            <fullName evidence="3">Phosphopantothenate--cysteine ligase</fullName>
            <ecNumber evidence="3">6.3.2.5</ecNumber>
        </recommendedName>
        <alternativeName>
            <fullName evidence="3">CoaB</fullName>
        </alternativeName>
        <alternativeName>
            <fullName evidence="3">Phosphopantothenoylcysteine synthetase</fullName>
            <shortName evidence="3">PPC synthetase</shortName>
            <shortName evidence="3">PPC-S</shortName>
        </alternativeName>
    </domain>
</protein>
<feature type="binding site" evidence="3">
    <location>
        <position position="295"/>
    </location>
    <ligand>
        <name>CTP</name>
        <dbReference type="ChEBI" id="CHEBI:37563"/>
    </ligand>
</feature>